<evidence type="ECO:0000313" key="1">
    <source>
        <dbReference type="EMBL" id="MBE5039606.1"/>
    </source>
</evidence>
<keyword evidence="2" id="KW-1185">Reference proteome</keyword>
<dbReference type="Proteomes" id="UP000806542">
    <property type="component" value="Unassembled WGS sequence"/>
</dbReference>
<organism evidence="1 2">
    <name type="scientific">Ructibacterium gallinarum</name>
    <dbReference type="NCBI Taxonomy" id="2779355"/>
    <lineage>
        <taxon>Bacteria</taxon>
        <taxon>Bacillati</taxon>
        <taxon>Bacillota</taxon>
        <taxon>Clostridia</taxon>
        <taxon>Eubacteriales</taxon>
        <taxon>Oscillospiraceae</taxon>
        <taxon>Ructibacterium</taxon>
    </lineage>
</organism>
<comment type="caution">
    <text evidence="1">The sequence shown here is derived from an EMBL/GenBank/DDBJ whole genome shotgun (WGS) entry which is preliminary data.</text>
</comment>
<reference evidence="1" key="1">
    <citation type="submission" date="2020-10" db="EMBL/GenBank/DDBJ databases">
        <title>ChiBAC.</title>
        <authorList>
            <person name="Zenner C."/>
            <person name="Hitch T.C.A."/>
            <person name="Clavel T."/>
        </authorList>
    </citation>
    <scope>NUCLEOTIDE SEQUENCE</scope>
    <source>
        <strain evidence="1">DSM 107454</strain>
    </source>
</reference>
<dbReference type="Gene3D" id="3.90.550.10">
    <property type="entry name" value="Spore Coat Polysaccharide Biosynthesis Protein SpsA, Chain A"/>
    <property type="match status" value="1"/>
</dbReference>
<dbReference type="InterPro" id="IPR029044">
    <property type="entry name" value="Nucleotide-diphossugar_trans"/>
</dbReference>
<protein>
    <submittedName>
        <fullName evidence="1">Uncharacterized protein</fullName>
    </submittedName>
</protein>
<dbReference type="EMBL" id="JADCKB010000006">
    <property type="protein sequence ID" value="MBE5039606.1"/>
    <property type="molecule type" value="Genomic_DNA"/>
</dbReference>
<dbReference type="RefSeq" id="WP_226392169.1">
    <property type="nucleotide sequence ID" value="NZ_JADCKB010000006.1"/>
</dbReference>
<sequence length="113" mass="13115">MGIAFSVVISFFAVYGILQLIAKGVFLSKAKCGRQPAYVHRVIGVRDCEDTIEGVIRSLAWEDIREDLIVMDLGSRDDTPEILRRLEQEYDFLKVMTPEEYRVYFDEITKYDQ</sequence>
<name>A0A9D5LZX6_9FIRM</name>
<dbReference type="SUPFAM" id="SSF53448">
    <property type="entry name" value="Nucleotide-diphospho-sugar transferases"/>
    <property type="match status" value="1"/>
</dbReference>
<evidence type="ECO:0000313" key="2">
    <source>
        <dbReference type="Proteomes" id="UP000806542"/>
    </source>
</evidence>
<accession>A0A9D5LZX6</accession>
<proteinExistence type="predicted"/>
<gene>
    <name evidence="1" type="ORF">INF28_03905</name>
</gene>
<dbReference type="AlphaFoldDB" id="A0A9D5LZX6"/>